<name>A0A1I0NJ81_9EURY</name>
<protein>
    <submittedName>
        <fullName evidence="2">Uncharacterized protein</fullName>
    </submittedName>
</protein>
<reference evidence="3" key="1">
    <citation type="submission" date="2016-10" db="EMBL/GenBank/DDBJ databases">
        <authorList>
            <person name="Varghese N."/>
        </authorList>
    </citation>
    <scope>NUCLEOTIDE SEQUENCE [LARGE SCALE GENOMIC DNA]</scope>
    <source>
        <strain evidence="3">CGMCC 1.12284</strain>
    </source>
</reference>
<dbReference type="RefSeq" id="WP_049989027.1">
    <property type="nucleotide sequence ID" value="NZ_FOIS01000002.1"/>
</dbReference>
<keyword evidence="3" id="KW-1185">Reference proteome</keyword>
<dbReference type="AlphaFoldDB" id="A0A1I0NJ81"/>
<proteinExistence type="predicted"/>
<evidence type="ECO:0000256" key="1">
    <source>
        <dbReference type="SAM" id="MobiDB-lite"/>
    </source>
</evidence>
<evidence type="ECO:0000313" key="3">
    <source>
        <dbReference type="Proteomes" id="UP000183275"/>
    </source>
</evidence>
<dbReference type="Pfam" id="PF24373">
    <property type="entry name" value="DUF7529"/>
    <property type="match status" value="1"/>
</dbReference>
<sequence>MTGSGRSDDGTVEDAERRSGAGNARKVAWSRTLDDTDAIAEQRRDDGWDVVSIAAVDTAPMSREVGPDDRFGTVYVIPDNDADSFTDAYERGEFSRYEAYRNETEGYVYLVTELLDPNTETAILLAGQYQRRYADGMIAAAEEENVLYTHVETLDGTVLGSVRHEEYEPLLPDGSESKSG</sequence>
<dbReference type="OrthoDB" id="236506at2157"/>
<evidence type="ECO:0000313" key="2">
    <source>
        <dbReference type="EMBL" id="SEW01557.1"/>
    </source>
</evidence>
<dbReference type="Proteomes" id="UP000183275">
    <property type="component" value="Unassembled WGS sequence"/>
</dbReference>
<dbReference type="eggNOG" id="arCOG02978">
    <property type="taxonomic scope" value="Archaea"/>
</dbReference>
<dbReference type="STRING" id="1202768.SAMN05216285_1802"/>
<gene>
    <name evidence="2" type="ORF">SAMN05216285_1802</name>
</gene>
<accession>A0A1I0NJ81</accession>
<feature type="region of interest" description="Disordered" evidence="1">
    <location>
        <begin position="1"/>
        <end position="28"/>
    </location>
</feature>
<dbReference type="EMBL" id="FOIS01000002">
    <property type="protein sequence ID" value="SEW01557.1"/>
    <property type="molecule type" value="Genomic_DNA"/>
</dbReference>
<dbReference type="InterPro" id="IPR055951">
    <property type="entry name" value="DUF7529"/>
</dbReference>
<feature type="compositionally biased region" description="Basic and acidic residues" evidence="1">
    <location>
        <begin position="1"/>
        <end position="19"/>
    </location>
</feature>
<organism evidence="2 3">
    <name type="scientific">Natrinema salifodinae</name>
    <dbReference type="NCBI Taxonomy" id="1202768"/>
    <lineage>
        <taxon>Archaea</taxon>
        <taxon>Methanobacteriati</taxon>
        <taxon>Methanobacteriota</taxon>
        <taxon>Stenosarchaea group</taxon>
        <taxon>Halobacteria</taxon>
        <taxon>Halobacteriales</taxon>
        <taxon>Natrialbaceae</taxon>
        <taxon>Natrinema</taxon>
    </lineage>
</organism>